<dbReference type="GeneID" id="31011426"/>
<reference evidence="1 2" key="1">
    <citation type="submission" date="2016-10" db="EMBL/GenBank/DDBJ databases">
        <title>Proteomics and genomics reveal pathogen-plant mechanisms compatible with a hemibiotrophic lifestyle of Diplodia corticola.</title>
        <authorList>
            <person name="Fernandes I."/>
            <person name="De Jonge R."/>
            <person name="Van De Peer Y."/>
            <person name="Devreese B."/>
            <person name="Alves A."/>
            <person name="Esteves A.C."/>
        </authorList>
    </citation>
    <scope>NUCLEOTIDE SEQUENCE [LARGE SCALE GENOMIC DNA]</scope>
    <source>
        <strain evidence="1 2">CBS 112549</strain>
    </source>
</reference>
<dbReference type="RefSeq" id="XP_020132275.1">
    <property type="nucleotide sequence ID" value="XM_020271167.1"/>
</dbReference>
<organism evidence="1 2">
    <name type="scientific">Diplodia corticola</name>
    <dbReference type="NCBI Taxonomy" id="236234"/>
    <lineage>
        <taxon>Eukaryota</taxon>
        <taxon>Fungi</taxon>
        <taxon>Dikarya</taxon>
        <taxon>Ascomycota</taxon>
        <taxon>Pezizomycotina</taxon>
        <taxon>Dothideomycetes</taxon>
        <taxon>Dothideomycetes incertae sedis</taxon>
        <taxon>Botryosphaeriales</taxon>
        <taxon>Botryosphaeriaceae</taxon>
        <taxon>Diplodia</taxon>
    </lineage>
</organism>
<accession>A0A1J9S666</accession>
<evidence type="ECO:0000313" key="1">
    <source>
        <dbReference type="EMBL" id="OJD36015.1"/>
    </source>
</evidence>
<protein>
    <submittedName>
        <fullName evidence="1">Heterokaryon incompatibility protein</fullName>
    </submittedName>
</protein>
<keyword evidence="2" id="KW-1185">Reference proteome</keyword>
<proteinExistence type="predicted"/>
<sequence>MLCRTCACMLRGGTGQQWNGTYDLTFKHHARTESLRRSREAGCSICIALANELRHEMDLLDDQDISIDANLSELKGGQWKDGGVYRLDFILEKRRTRTFVLRPTGE</sequence>
<evidence type="ECO:0000313" key="2">
    <source>
        <dbReference type="Proteomes" id="UP000183809"/>
    </source>
</evidence>
<dbReference type="Proteomes" id="UP000183809">
    <property type="component" value="Unassembled WGS sequence"/>
</dbReference>
<name>A0A1J9S666_9PEZI</name>
<gene>
    <name evidence="1" type="ORF">BKCO1_1400087</name>
</gene>
<comment type="caution">
    <text evidence="1">The sequence shown here is derived from an EMBL/GenBank/DDBJ whole genome shotgun (WGS) entry which is preliminary data.</text>
</comment>
<dbReference type="AlphaFoldDB" id="A0A1J9S666"/>
<dbReference type="EMBL" id="MNUE01000014">
    <property type="protein sequence ID" value="OJD36015.1"/>
    <property type="molecule type" value="Genomic_DNA"/>
</dbReference>